<keyword evidence="4" id="KW-0812">Transmembrane</keyword>
<keyword evidence="6" id="KW-0472">Membrane</keyword>
<comment type="caution">
    <text evidence="8">The sequence shown here is derived from an EMBL/GenBank/DDBJ whole genome shotgun (WGS) entry which is preliminary data.</text>
</comment>
<evidence type="ECO:0000256" key="2">
    <source>
        <dbReference type="ARBA" id="ARBA00007531"/>
    </source>
</evidence>
<name>A0ABQ2M7N9_9ACTN</name>
<evidence type="ECO:0000256" key="7">
    <source>
        <dbReference type="SAM" id="SignalP"/>
    </source>
</evidence>
<gene>
    <name evidence="8" type="ORF">GCM10012286_42170</name>
</gene>
<proteinExistence type="inferred from homology"/>
<evidence type="ECO:0000313" key="8">
    <source>
        <dbReference type="EMBL" id="GGO47874.1"/>
    </source>
</evidence>
<dbReference type="EMBL" id="BMNG01000009">
    <property type="protein sequence ID" value="GGO47874.1"/>
    <property type="molecule type" value="Genomic_DNA"/>
</dbReference>
<evidence type="ECO:0000256" key="1">
    <source>
        <dbReference type="ARBA" id="ARBA00004236"/>
    </source>
</evidence>
<dbReference type="Proteomes" id="UP000656881">
    <property type="component" value="Unassembled WGS sequence"/>
</dbReference>
<keyword evidence="3" id="KW-1003">Cell membrane</keyword>
<accession>A0ABQ2M7N9</accession>
<evidence type="ECO:0000256" key="4">
    <source>
        <dbReference type="ARBA" id="ARBA00022692"/>
    </source>
</evidence>
<dbReference type="InterPro" id="IPR038468">
    <property type="entry name" value="MmpS_C"/>
</dbReference>
<sequence length="145" mass="15082">MPLLFSADMHRHIRTAACALAAVGLALSLSACSEAEEAVDAVDKAVNEKYQVTYEVSGESVDEIEFAAGGGSAANPKLVKEAKPKLPWKKTVTLRGIMPPTVVPISTDPTGSNLTCKVIYKGKVIKEASGENVVAGCIAVSPVGK</sequence>
<organism evidence="8 9">
    <name type="scientific">Streptomyces lasiicapitis</name>
    <dbReference type="NCBI Taxonomy" id="1923961"/>
    <lineage>
        <taxon>Bacteria</taxon>
        <taxon>Bacillati</taxon>
        <taxon>Actinomycetota</taxon>
        <taxon>Actinomycetes</taxon>
        <taxon>Kitasatosporales</taxon>
        <taxon>Streptomycetaceae</taxon>
        <taxon>Streptomyces</taxon>
    </lineage>
</organism>
<dbReference type="InterPro" id="IPR008693">
    <property type="entry name" value="MmpS"/>
</dbReference>
<comment type="subcellular location">
    <subcellularLocation>
        <location evidence="1">Cell membrane</location>
    </subcellularLocation>
</comment>
<reference evidence="9" key="1">
    <citation type="journal article" date="2019" name="Int. J. Syst. Evol. Microbiol.">
        <title>The Global Catalogue of Microorganisms (GCM) 10K type strain sequencing project: providing services to taxonomists for standard genome sequencing and annotation.</title>
        <authorList>
            <consortium name="The Broad Institute Genomics Platform"/>
            <consortium name="The Broad Institute Genome Sequencing Center for Infectious Disease"/>
            <person name="Wu L."/>
            <person name="Ma J."/>
        </authorList>
    </citation>
    <scope>NUCLEOTIDE SEQUENCE [LARGE SCALE GENOMIC DNA]</scope>
    <source>
        <strain evidence="9">CGMCC 4.7349</strain>
    </source>
</reference>
<keyword evidence="5" id="KW-1133">Transmembrane helix</keyword>
<evidence type="ECO:0000256" key="6">
    <source>
        <dbReference type="ARBA" id="ARBA00023136"/>
    </source>
</evidence>
<keyword evidence="7" id="KW-0732">Signal</keyword>
<dbReference type="Gene3D" id="2.60.40.2880">
    <property type="entry name" value="MmpS1-5, C-terminal soluble domain"/>
    <property type="match status" value="1"/>
</dbReference>
<keyword evidence="9" id="KW-1185">Reference proteome</keyword>
<evidence type="ECO:0000256" key="3">
    <source>
        <dbReference type="ARBA" id="ARBA00022475"/>
    </source>
</evidence>
<feature type="signal peptide" evidence="7">
    <location>
        <begin position="1"/>
        <end position="35"/>
    </location>
</feature>
<evidence type="ECO:0000256" key="5">
    <source>
        <dbReference type="ARBA" id="ARBA00022989"/>
    </source>
</evidence>
<protein>
    <submittedName>
        <fullName evidence="8">Uncharacterized protein</fullName>
    </submittedName>
</protein>
<feature type="chain" id="PRO_5046258468" evidence="7">
    <location>
        <begin position="36"/>
        <end position="145"/>
    </location>
</feature>
<dbReference type="Pfam" id="PF05423">
    <property type="entry name" value="Mycobact_memb"/>
    <property type="match status" value="1"/>
</dbReference>
<evidence type="ECO:0000313" key="9">
    <source>
        <dbReference type="Proteomes" id="UP000656881"/>
    </source>
</evidence>
<comment type="similarity">
    <text evidence="2">Belongs to the MmpS family.</text>
</comment>